<dbReference type="Proteomes" id="UP000054560">
    <property type="component" value="Unassembled WGS sequence"/>
</dbReference>
<dbReference type="eggNOG" id="KOG2513">
    <property type="taxonomic scope" value="Eukaryota"/>
</dbReference>
<feature type="transmembrane region" description="Helical" evidence="5">
    <location>
        <begin position="407"/>
        <end position="430"/>
    </location>
</feature>
<evidence type="ECO:0000313" key="7">
    <source>
        <dbReference type="EMBL" id="KNC82779.1"/>
    </source>
</evidence>
<feature type="transmembrane region" description="Helical" evidence="5">
    <location>
        <begin position="83"/>
        <end position="101"/>
    </location>
</feature>
<evidence type="ECO:0000256" key="2">
    <source>
        <dbReference type="ARBA" id="ARBA00022692"/>
    </source>
</evidence>
<dbReference type="GO" id="GO:0016020">
    <property type="term" value="C:membrane"/>
    <property type="evidence" value="ECO:0007669"/>
    <property type="project" value="UniProtKB-SubCell"/>
</dbReference>
<keyword evidence="2 5" id="KW-0812">Transmembrane</keyword>
<proteinExistence type="predicted"/>
<reference evidence="7 8" key="1">
    <citation type="submission" date="2011-02" db="EMBL/GenBank/DDBJ databases">
        <title>The Genome Sequence of Sphaeroforma arctica JP610.</title>
        <authorList>
            <consortium name="The Broad Institute Genome Sequencing Platform"/>
            <person name="Russ C."/>
            <person name="Cuomo C."/>
            <person name="Young S.K."/>
            <person name="Zeng Q."/>
            <person name="Gargeya S."/>
            <person name="Alvarado L."/>
            <person name="Berlin A."/>
            <person name="Chapman S.B."/>
            <person name="Chen Z."/>
            <person name="Freedman E."/>
            <person name="Gellesch M."/>
            <person name="Goldberg J."/>
            <person name="Griggs A."/>
            <person name="Gujja S."/>
            <person name="Heilman E."/>
            <person name="Heiman D."/>
            <person name="Howarth C."/>
            <person name="Mehta T."/>
            <person name="Neiman D."/>
            <person name="Pearson M."/>
            <person name="Roberts A."/>
            <person name="Saif S."/>
            <person name="Shea T."/>
            <person name="Shenoy N."/>
            <person name="Sisk P."/>
            <person name="Stolte C."/>
            <person name="Sykes S."/>
            <person name="White J."/>
            <person name="Yandava C."/>
            <person name="Burger G."/>
            <person name="Gray M.W."/>
            <person name="Holland P.W.H."/>
            <person name="King N."/>
            <person name="Lang F.B.F."/>
            <person name="Roger A.J."/>
            <person name="Ruiz-Trillo I."/>
            <person name="Haas B."/>
            <person name="Nusbaum C."/>
            <person name="Birren B."/>
        </authorList>
    </citation>
    <scope>NUCLEOTIDE SEQUENCE [LARGE SCALE GENOMIC DNA]</scope>
    <source>
        <strain evidence="7 8">JP610</strain>
    </source>
</reference>
<feature type="transmembrane region" description="Helical" evidence="5">
    <location>
        <begin position="202"/>
        <end position="223"/>
    </location>
</feature>
<protein>
    <recommendedName>
        <fullName evidence="6">Anoctamin transmembrane domain-containing protein</fullName>
    </recommendedName>
</protein>
<comment type="subcellular location">
    <subcellularLocation>
        <location evidence="1">Membrane</location>
        <topology evidence="1">Multi-pass membrane protein</topology>
    </subcellularLocation>
</comment>
<organism evidence="7 8">
    <name type="scientific">Sphaeroforma arctica JP610</name>
    <dbReference type="NCBI Taxonomy" id="667725"/>
    <lineage>
        <taxon>Eukaryota</taxon>
        <taxon>Ichthyosporea</taxon>
        <taxon>Ichthyophonida</taxon>
        <taxon>Sphaeroforma</taxon>
    </lineage>
</organism>
<sequence>MNTVQTCDESELVERISRRQFQEGTPLIDVLISEGVVEVFTLHDHKAGKELHRAAMRSVNMPIQGLFEYFGAELGMYYAWVDCYCRMLVIPSVLAIVLLVIGTGPWGRGMVSHDLEDTLSAIYAFVMIIWASIFVKVWEREASNNSLNWTDDTTSDAITDQASANRGDGRVRPGYTGKLRKDPVTGRTEVHFTAKDRRLRTLVIAPVMVAMIGAAFAVMVFGLNITGYVDEDSPIYYSILNARNPGTPGMNYPDDNVIVGLIPTIVHSVAILLLNLWFAKIAEKMCEYQNWRTQEEFEASLILKRVPFEMLASYLSLFYLAFYEGDLSKLKLELQALFMVDTVRRMVMEFVLPWLLQFRALKEQLKATDMKKSKSVDESELEKKVKKAFIKDERVDFDDYIELTVQFGYIVLFAGAFPIAGFLALAGNVLEMRTDLSKHLHVCRRSASRHANNIGPWLPVLKVISDLSVLTNAVIFAYTSRQLDSFMTDDTDFASNANNTAMRMMAILLTEHILFVIKKVVETEISSIHKTVFTTYQRRDYLRILGLNLFQAEQQKKHE</sequence>
<dbReference type="AlphaFoldDB" id="A0A0L0G1R3"/>
<keyword evidence="4 5" id="KW-0472">Membrane</keyword>
<evidence type="ECO:0000256" key="1">
    <source>
        <dbReference type="ARBA" id="ARBA00004141"/>
    </source>
</evidence>
<keyword evidence="8" id="KW-1185">Reference proteome</keyword>
<evidence type="ECO:0000256" key="5">
    <source>
        <dbReference type="SAM" id="Phobius"/>
    </source>
</evidence>
<dbReference type="InterPro" id="IPR007632">
    <property type="entry name" value="Anoctamin"/>
</dbReference>
<dbReference type="PANTHER" id="PTHR12308:SF73">
    <property type="entry name" value="ANOCTAMIN"/>
    <property type="match status" value="1"/>
</dbReference>
<evidence type="ECO:0000256" key="3">
    <source>
        <dbReference type="ARBA" id="ARBA00022989"/>
    </source>
</evidence>
<dbReference type="GeneID" id="25905441"/>
<dbReference type="EMBL" id="KQ241892">
    <property type="protein sequence ID" value="KNC82779.1"/>
    <property type="molecule type" value="Genomic_DNA"/>
</dbReference>
<feature type="transmembrane region" description="Helical" evidence="5">
    <location>
        <begin position="299"/>
        <end position="322"/>
    </location>
</feature>
<name>A0A0L0G1R3_9EUKA</name>
<accession>A0A0L0G1R3</accession>
<dbReference type="RefSeq" id="XP_014156681.1">
    <property type="nucleotide sequence ID" value="XM_014301206.1"/>
</dbReference>
<dbReference type="GO" id="GO:0005254">
    <property type="term" value="F:chloride channel activity"/>
    <property type="evidence" value="ECO:0007669"/>
    <property type="project" value="TreeGrafter"/>
</dbReference>
<evidence type="ECO:0000259" key="6">
    <source>
        <dbReference type="Pfam" id="PF04547"/>
    </source>
</evidence>
<dbReference type="PANTHER" id="PTHR12308">
    <property type="entry name" value="ANOCTAMIN"/>
    <property type="match status" value="1"/>
</dbReference>
<dbReference type="InterPro" id="IPR049452">
    <property type="entry name" value="Anoctamin_TM"/>
</dbReference>
<feature type="transmembrane region" description="Helical" evidence="5">
    <location>
        <begin position="121"/>
        <end position="138"/>
    </location>
</feature>
<dbReference type="OrthoDB" id="296386at2759"/>
<evidence type="ECO:0000256" key="4">
    <source>
        <dbReference type="ARBA" id="ARBA00023136"/>
    </source>
</evidence>
<feature type="transmembrane region" description="Helical" evidence="5">
    <location>
        <begin position="257"/>
        <end position="278"/>
    </location>
</feature>
<dbReference type="Pfam" id="PF04547">
    <property type="entry name" value="Anoctamin"/>
    <property type="match status" value="1"/>
</dbReference>
<feature type="domain" description="Anoctamin transmembrane" evidence="6">
    <location>
        <begin position="68"/>
        <end position="536"/>
    </location>
</feature>
<evidence type="ECO:0000313" key="8">
    <source>
        <dbReference type="Proteomes" id="UP000054560"/>
    </source>
</evidence>
<keyword evidence="3 5" id="KW-1133">Transmembrane helix</keyword>
<gene>
    <name evidence="7" type="ORF">SARC_04937</name>
</gene>
<dbReference type="STRING" id="667725.A0A0L0G1R3"/>